<dbReference type="Pfam" id="PF13487">
    <property type="entry name" value="HD_5"/>
    <property type="match status" value="2"/>
</dbReference>
<sequence length="403" mass="45750">MVNFNLNAFLGAVANTLDTIEIEIFGMATNHSQRIAYISVKIASELQLTNEEIFDLASLAIMHDNGACMKILHDNLKGTAKEKINILESRKEHCIIGEDNLKSFPFLTNPQNIIRYHHEKYDGSGFFGLSKDEIPLLSQIISLSDTLDLAFDLRNPFNKHIINAFVVEHRNIYFSYKLADAFLKISAEEEFWKALSDEGVDDNLKLVTPEFNNELSYPEIHTITKTLSKIIDSKSEYTQTHSSGLSEKIEKMAKFYKMDTTMTLKLVIATDLHDLGKLAISNKLLDKPGKLSKVEFEEIKKHPNITKLCLKDINGFEEITKWASNHHEKLDGSGYPEGLKAKDLDFNSRLIACLDIYQALREERPYRKSMDHNNAMEILNSMADGGQLDTNIVGDINTVFLNR</sequence>
<feature type="domain" description="HD-GYP" evidence="1">
    <location>
        <begin position="216"/>
        <end position="403"/>
    </location>
</feature>
<dbReference type="PANTHER" id="PTHR43155">
    <property type="entry name" value="CYCLIC DI-GMP PHOSPHODIESTERASE PA4108-RELATED"/>
    <property type="match status" value="1"/>
</dbReference>
<evidence type="ECO:0000259" key="1">
    <source>
        <dbReference type="PROSITE" id="PS51832"/>
    </source>
</evidence>
<evidence type="ECO:0000313" key="3">
    <source>
        <dbReference type="Proteomes" id="UP000238916"/>
    </source>
</evidence>
<dbReference type="AlphaFoldDB" id="A0A2U3L559"/>
<dbReference type="PROSITE" id="PS51832">
    <property type="entry name" value="HD_GYP"/>
    <property type="match status" value="2"/>
</dbReference>
<dbReference type="CDD" id="cd00077">
    <property type="entry name" value="HDc"/>
    <property type="match status" value="2"/>
</dbReference>
<evidence type="ECO:0000313" key="2">
    <source>
        <dbReference type="EMBL" id="SPF47042.1"/>
    </source>
</evidence>
<name>A0A2U3L559_9FIRM</name>
<dbReference type="EMBL" id="OMOF01000309">
    <property type="protein sequence ID" value="SPF47042.1"/>
    <property type="molecule type" value="Genomic_DNA"/>
</dbReference>
<accession>A0A2U3L559</accession>
<proteinExistence type="predicted"/>
<reference evidence="3" key="1">
    <citation type="submission" date="2018-02" db="EMBL/GenBank/DDBJ databases">
        <authorList>
            <person name="Hausmann B."/>
        </authorList>
    </citation>
    <scope>NUCLEOTIDE SEQUENCE [LARGE SCALE GENOMIC DNA]</scope>
    <source>
        <strain evidence="3">Peat soil MAG SbF1</strain>
    </source>
</reference>
<dbReference type="InterPro" id="IPR003607">
    <property type="entry name" value="HD/PDEase_dom"/>
</dbReference>
<dbReference type="PANTHER" id="PTHR43155:SF1">
    <property type="entry name" value="3'3'-CGAMP-SPECIFIC PHOSPHODIESTERASE 1"/>
    <property type="match status" value="1"/>
</dbReference>
<dbReference type="Gene3D" id="1.10.3210.10">
    <property type="entry name" value="Hypothetical protein af1432"/>
    <property type="match status" value="2"/>
</dbReference>
<dbReference type="InterPro" id="IPR037522">
    <property type="entry name" value="HD_GYP_dom"/>
</dbReference>
<feature type="domain" description="HD-GYP" evidence="1">
    <location>
        <begin position="6"/>
        <end position="198"/>
    </location>
</feature>
<dbReference type="SUPFAM" id="SSF109604">
    <property type="entry name" value="HD-domain/PDEase-like"/>
    <property type="match status" value="2"/>
</dbReference>
<dbReference type="Proteomes" id="UP000238916">
    <property type="component" value="Unassembled WGS sequence"/>
</dbReference>
<organism evidence="2 3">
    <name type="scientific">Candidatus Desulfosporosinus infrequens</name>
    <dbReference type="NCBI Taxonomy" id="2043169"/>
    <lineage>
        <taxon>Bacteria</taxon>
        <taxon>Bacillati</taxon>
        <taxon>Bacillota</taxon>
        <taxon>Clostridia</taxon>
        <taxon>Eubacteriales</taxon>
        <taxon>Desulfitobacteriaceae</taxon>
        <taxon>Desulfosporosinus</taxon>
    </lineage>
</organism>
<protein>
    <submittedName>
        <fullName evidence="2">HD-GYP domain-containing protein</fullName>
    </submittedName>
</protein>
<gene>
    <name evidence="2" type="ORF">SBF1_3770003</name>
</gene>